<comment type="catalytic activity">
    <reaction evidence="12 13">
        <text>citrate = D-threo-isocitrate</text>
        <dbReference type="Rhea" id="RHEA:10336"/>
        <dbReference type="ChEBI" id="CHEBI:15562"/>
        <dbReference type="ChEBI" id="CHEBI:16947"/>
        <dbReference type="EC" id="4.2.1.3"/>
    </reaction>
</comment>
<dbReference type="NCBIfam" id="NF009520">
    <property type="entry name" value="PRK12881.1"/>
    <property type="match status" value="1"/>
</dbReference>
<dbReference type="InterPro" id="IPR006249">
    <property type="entry name" value="Aconitase/IRP2"/>
</dbReference>
<evidence type="ECO:0000256" key="12">
    <source>
        <dbReference type="ARBA" id="ARBA00023501"/>
    </source>
</evidence>
<dbReference type="Gene3D" id="3.20.19.10">
    <property type="entry name" value="Aconitase, domain 4"/>
    <property type="match status" value="1"/>
</dbReference>
<dbReference type="GO" id="GO:0006102">
    <property type="term" value="P:isocitrate metabolic process"/>
    <property type="evidence" value="ECO:0007669"/>
    <property type="project" value="UniProtKB-ARBA"/>
</dbReference>
<feature type="domain" description="Aconitase A/isopropylmalate dehydratase small subunit swivel" evidence="15">
    <location>
        <begin position="696"/>
        <end position="823"/>
    </location>
</feature>
<dbReference type="SUPFAM" id="SSF52016">
    <property type="entry name" value="LeuD/IlvD-like"/>
    <property type="match status" value="1"/>
</dbReference>
<name>A0AAD6JYN8_9ROSI</name>
<evidence type="ECO:0000256" key="10">
    <source>
        <dbReference type="ARBA" id="ARBA00023014"/>
    </source>
</evidence>
<dbReference type="Gene3D" id="6.10.190.10">
    <property type="match status" value="1"/>
</dbReference>
<dbReference type="Pfam" id="PF00330">
    <property type="entry name" value="Aconitase"/>
    <property type="match status" value="1"/>
</dbReference>
<dbReference type="InterPro" id="IPR015931">
    <property type="entry name" value="Acnase/IPM_dHydase_lsu_aba_1/3"/>
</dbReference>
<sequence length="899" mass="98103">MVNENPFKSILKTLEKPGGEYGKYYSLPALNDPRIDRLPYSIKILLESAIRNCDEFQVKSNDVEKIIDWENSAPKLVEIPFKPARVLLQDFTGVPAVVDLACMRDAMNNLGGDSNKINPLVPVDLVIDHSVQVDVARSENAVQANMELEFQRNKERFAFLKWGSNAFQNMLVVPPGSGIVHQVNLEYLGRVVFNTDGLLYPDSVVGTDSHTTMIDGLGVAGWGVGGIEAEAAMLGQPMSMVLPGVVGFKLSGKLRDGVTATDLVLTVTQMLRKHGVVGKFVEFYGEGMSELSLADRATIANMSPEYGATMGFFPVDHVTLQYLKLTGRSDETVSLIESYLRANRMFVDYSEPQIERVYSSCLALNLEDVEPCISGPKRPHDRVTLREMKADWHACLDNRVGFKGFAIPKESQGKVAEFSFRGTPAQLRHGDVVIAAITSCTNTSNPSVMLGAALVAKKACELGLEVKPWIKTSLAPGSGVVTKYLEKSGLQKYLNQLGFHIVGYGCTTCIGNSGDIDEAVASAITENDLVAAAVLSGNRNFEGRVHPLTRANYLASPPLVVAYALAGTVGIDFETEPIGVGKDGKQIFFRDIWPSNDEVAQVVHSSVLPDMFKATYQAITKGNPMWNQLSVPSGNLYAWDSKSTYIHDPPYFKSMTMSPPGPHGVKDAYCLLNFGDSITTDHISPAGSIHKDSPAARYLMERGVDRRDFNSYGSRRGNDEVMARGTFANIRIVNKLLGGEVGPKTIHISTGEKLSVFDAAMRYKSEGHDTVILAGAEYGSGSSRDWAAKGPKLLGVKAVIAKSFERIHRSNLVGMGIIPLCFKPGEDAETLGLTGHERYSIDLPSNVSEIRPGQDVTVATDNGKSFTCTLRFDTEVELAYFDHGGILQYVIRNLIHANH</sequence>
<protein>
    <recommendedName>
        <fullName evidence="5 13">Aconitate hydratase</fullName>
        <shortName evidence="13">Aconitase</shortName>
        <ecNumber evidence="5 13">4.2.1.3</ecNumber>
    </recommendedName>
</protein>
<dbReference type="EMBL" id="JAPFFJ010000013">
    <property type="protein sequence ID" value="KAJ6413298.1"/>
    <property type="molecule type" value="Genomic_DNA"/>
</dbReference>
<proteinExistence type="inferred from homology"/>
<dbReference type="AlphaFoldDB" id="A0AAD6JYN8"/>
<keyword evidence="10 13" id="KW-0411">Iron-sulfur</keyword>
<reference evidence="16 17" key="1">
    <citation type="journal article" date="2023" name="Int. J. Mol. Sci.">
        <title>De Novo Assembly and Annotation of 11 Diverse Shrub Willow (Salix) Genomes Reveals Novel Gene Organization in Sex-Linked Regions.</title>
        <authorList>
            <person name="Hyden B."/>
            <person name="Feng K."/>
            <person name="Yates T.B."/>
            <person name="Jawdy S."/>
            <person name="Cereghino C."/>
            <person name="Smart L.B."/>
            <person name="Muchero W."/>
        </authorList>
    </citation>
    <scope>NUCLEOTIDE SEQUENCE [LARGE SCALE GENOMIC DNA]</scope>
    <source>
        <tissue evidence="16">Shoot tip</tissue>
    </source>
</reference>
<dbReference type="InterPro" id="IPR000573">
    <property type="entry name" value="AconitaseA/IPMdHydase_ssu_swvl"/>
</dbReference>
<dbReference type="InterPro" id="IPR015928">
    <property type="entry name" value="Aconitase/3IPM_dehydase_swvl"/>
</dbReference>
<dbReference type="PROSITE" id="PS00450">
    <property type="entry name" value="ACONITASE_1"/>
    <property type="match status" value="1"/>
</dbReference>
<evidence type="ECO:0000256" key="9">
    <source>
        <dbReference type="ARBA" id="ARBA00023004"/>
    </source>
</evidence>
<evidence type="ECO:0000256" key="8">
    <source>
        <dbReference type="ARBA" id="ARBA00022723"/>
    </source>
</evidence>
<dbReference type="GO" id="GO:0006097">
    <property type="term" value="P:glyoxylate cycle"/>
    <property type="evidence" value="ECO:0007669"/>
    <property type="project" value="UniProtKB-KW"/>
</dbReference>
<keyword evidence="9 13" id="KW-0408">Iron</keyword>
<dbReference type="Pfam" id="PF00694">
    <property type="entry name" value="Aconitase_C"/>
    <property type="match status" value="1"/>
</dbReference>
<dbReference type="Gene3D" id="3.30.499.10">
    <property type="entry name" value="Aconitase, domain 3"/>
    <property type="match status" value="2"/>
</dbReference>
<dbReference type="FunFam" id="3.30.499.10:FF:000002">
    <property type="entry name" value="Aconitate hydratase"/>
    <property type="match status" value="1"/>
</dbReference>
<evidence type="ECO:0000256" key="1">
    <source>
        <dbReference type="ARBA" id="ARBA00001966"/>
    </source>
</evidence>
<evidence type="ECO:0000256" key="4">
    <source>
        <dbReference type="ARBA" id="ARBA00007185"/>
    </source>
</evidence>
<comment type="cofactor">
    <cofactor evidence="1">
        <name>[4Fe-4S] cluster</name>
        <dbReference type="ChEBI" id="CHEBI:49883"/>
    </cofactor>
</comment>
<evidence type="ECO:0000313" key="16">
    <source>
        <dbReference type="EMBL" id="KAJ6413298.1"/>
    </source>
</evidence>
<dbReference type="InterPro" id="IPR001030">
    <property type="entry name" value="Acoase/IPM_deHydtase_lsu_aba"/>
</dbReference>
<dbReference type="GO" id="GO:0003994">
    <property type="term" value="F:aconitate hydratase activity"/>
    <property type="evidence" value="ECO:0007669"/>
    <property type="project" value="UniProtKB-EC"/>
</dbReference>
<keyword evidence="6" id="KW-0329">Glyoxylate bypass</keyword>
<keyword evidence="11 13" id="KW-0456">Lyase</keyword>
<evidence type="ECO:0000256" key="5">
    <source>
        <dbReference type="ARBA" id="ARBA00012926"/>
    </source>
</evidence>
<dbReference type="SUPFAM" id="SSF53732">
    <property type="entry name" value="Aconitase iron-sulfur domain"/>
    <property type="match status" value="1"/>
</dbReference>
<evidence type="ECO:0000256" key="2">
    <source>
        <dbReference type="ARBA" id="ARBA00003113"/>
    </source>
</evidence>
<dbReference type="FunFam" id="3.30.499.10:FF:000005">
    <property type="entry name" value="cytoplasmic aconitate hydratase"/>
    <property type="match status" value="1"/>
</dbReference>
<evidence type="ECO:0000259" key="15">
    <source>
        <dbReference type="Pfam" id="PF00694"/>
    </source>
</evidence>
<dbReference type="NCBIfam" id="NF006757">
    <property type="entry name" value="PRK09277.1"/>
    <property type="match status" value="1"/>
</dbReference>
<dbReference type="InterPro" id="IPR044137">
    <property type="entry name" value="AcnA_IRP_Swivel"/>
</dbReference>
<dbReference type="GO" id="GO:0051539">
    <property type="term" value="F:4 iron, 4 sulfur cluster binding"/>
    <property type="evidence" value="ECO:0007669"/>
    <property type="project" value="UniProtKB-KW"/>
</dbReference>
<dbReference type="PROSITE" id="PS01244">
    <property type="entry name" value="ACONITASE_2"/>
    <property type="match status" value="1"/>
</dbReference>
<evidence type="ECO:0000256" key="7">
    <source>
        <dbReference type="ARBA" id="ARBA00022485"/>
    </source>
</evidence>
<feature type="domain" description="Aconitase/3-isopropylmalate dehydratase large subunit alpha/beta/alpha" evidence="14">
    <location>
        <begin position="65"/>
        <end position="567"/>
    </location>
</feature>
<dbReference type="GO" id="GO:0046872">
    <property type="term" value="F:metal ion binding"/>
    <property type="evidence" value="ECO:0007669"/>
    <property type="project" value="UniProtKB-KW"/>
</dbReference>
<evidence type="ECO:0000256" key="13">
    <source>
        <dbReference type="RuleBase" id="RU361275"/>
    </source>
</evidence>
<dbReference type="FunFam" id="3.20.19.10:FF:000001">
    <property type="entry name" value="Aconitate hydratase"/>
    <property type="match status" value="1"/>
</dbReference>
<keyword evidence="7 13" id="KW-0004">4Fe-4S</keyword>
<dbReference type="PRINTS" id="PR00415">
    <property type="entry name" value="ACONITASE"/>
</dbReference>
<comment type="pathway">
    <text evidence="3">Carbohydrate metabolism; glyoxylate and dicarboxylate metabolism.</text>
</comment>
<dbReference type="CDD" id="cd01586">
    <property type="entry name" value="AcnA_IRP"/>
    <property type="match status" value="1"/>
</dbReference>
<evidence type="ECO:0000256" key="3">
    <source>
        <dbReference type="ARBA" id="ARBA00005066"/>
    </source>
</evidence>
<organism evidence="16 17">
    <name type="scientific">Salix udensis</name>
    <dbReference type="NCBI Taxonomy" id="889485"/>
    <lineage>
        <taxon>Eukaryota</taxon>
        <taxon>Viridiplantae</taxon>
        <taxon>Streptophyta</taxon>
        <taxon>Embryophyta</taxon>
        <taxon>Tracheophyta</taxon>
        <taxon>Spermatophyta</taxon>
        <taxon>Magnoliopsida</taxon>
        <taxon>eudicotyledons</taxon>
        <taxon>Gunneridae</taxon>
        <taxon>Pentapetalae</taxon>
        <taxon>rosids</taxon>
        <taxon>fabids</taxon>
        <taxon>Malpighiales</taxon>
        <taxon>Salicaceae</taxon>
        <taxon>Saliceae</taxon>
        <taxon>Salix</taxon>
    </lineage>
</organism>
<comment type="function">
    <text evidence="2 13">Catalyzes the isomerization of citrate to isocitrate via cis-aconitate.</text>
</comment>
<evidence type="ECO:0000256" key="6">
    <source>
        <dbReference type="ARBA" id="ARBA00022435"/>
    </source>
</evidence>
<keyword evidence="8" id="KW-0479">Metal-binding</keyword>
<dbReference type="InterPro" id="IPR018136">
    <property type="entry name" value="Aconitase_4Fe-4S_BS"/>
</dbReference>
<dbReference type="GO" id="GO:0006101">
    <property type="term" value="P:citrate metabolic process"/>
    <property type="evidence" value="ECO:0007669"/>
    <property type="project" value="UniProtKB-ARBA"/>
</dbReference>
<gene>
    <name evidence="16" type="ORF">OIU84_006152</name>
</gene>
<dbReference type="InterPro" id="IPR036008">
    <property type="entry name" value="Aconitase_4Fe-4S_dom"/>
</dbReference>
<dbReference type="NCBIfam" id="TIGR01341">
    <property type="entry name" value="aconitase_1"/>
    <property type="match status" value="1"/>
</dbReference>
<dbReference type="EC" id="4.2.1.3" evidence="5 13"/>
<comment type="similarity">
    <text evidence="4 13">Belongs to the aconitase/IPM isomerase family.</text>
</comment>
<dbReference type="PANTHER" id="PTHR11670">
    <property type="entry name" value="ACONITASE/IRON-RESPONSIVE ELEMENT FAMILY MEMBER"/>
    <property type="match status" value="1"/>
</dbReference>
<evidence type="ECO:0000256" key="11">
    <source>
        <dbReference type="ARBA" id="ARBA00023239"/>
    </source>
</evidence>
<dbReference type="CDD" id="cd01580">
    <property type="entry name" value="AcnA_IRP_Swivel"/>
    <property type="match status" value="1"/>
</dbReference>
<accession>A0AAD6JYN8</accession>
<dbReference type="Proteomes" id="UP001162972">
    <property type="component" value="Chromosome 5"/>
</dbReference>
<evidence type="ECO:0000313" key="17">
    <source>
        <dbReference type="Proteomes" id="UP001162972"/>
    </source>
</evidence>
<keyword evidence="17" id="KW-1185">Reference proteome</keyword>
<evidence type="ECO:0000259" key="14">
    <source>
        <dbReference type="Pfam" id="PF00330"/>
    </source>
</evidence>
<comment type="caution">
    <text evidence="16">The sequence shown here is derived from an EMBL/GenBank/DDBJ whole genome shotgun (WGS) entry which is preliminary data.</text>
</comment>